<dbReference type="HOGENOM" id="CLU_000288_135_5_9"/>
<protein>
    <submittedName>
        <fullName evidence="2">Serine/threonine protein kinase</fullName>
    </submittedName>
</protein>
<dbReference type="Pfam" id="PF00069">
    <property type="entry name" value="Pkinase"/>
    <property type="match status" value="1"/>
</dbReference>
<reference evidence="2 3" key="1">
    <citation type="journal article" date="2011" name="J. Bacteriol.">
        <title>Complete genome sequence of the cellulose-degrading bacterium Cellulosilyticum lentocellum.</title>
        <authorList>
            <consortium name="US DOE Joint Genome Institute"/>
            <person name="Miller D.A."/>
            <person name="Suen G."/>
            <person name="Bruce D."/>
            <person name="Copeland A."/>
            <person name="Cheng J.F."/>
            <person name="Detter C."/>
            <person name="Goodwin L.A."/>
            <person name="Han C.S."/>
            <person name="Hauser L.J."/>
            <person name="Land M.L."/>
            <person name="Lapidus A."/>
            <person name="Lucas S."/>
            <person name="Meincke L."/>
            <person name="Pitluck S."/>
            <person name="Tapia R."/>
            <person name="Teshima H."/>
            <person name="Woyke T."/>
            <person name="Fox B.G."/>
            <person name="Angert E.R."/>
            <person name="Currie C.R."/>
        </authorList>
    </citation>
    <scope>NUCLEOTIDE SEQUENCE [LARGE SCALE GENOMIC DNA]</scope>
    <source>
        <strain evidence="3">ATCC 49066 / DSM 5427 / NCIMB 11756 / RHM5</strain>
    </source>
</reference>
<dbReference type="eggNOG" id="COG0515">
    <property type="taxonomic scope" value="Bacteria"/>
</dbReference>
<accession>F2JNL5</accession>
<dbReference type="PANTHER" id="PTHR24347">
    <property type="entry name" value="SERINE/THREONINE-PROTEIN KINASE"/>
    <property type="match status" value="1"/>
</dbReference>
<sequence>MDKYYKPGEQINGYSITEMLAEGRYGIVYLAESHESKKYIIKQLKKNMLRETKEKLFYEEVLLKKLDSPCFPKFIGKFNLPNAKGYILEYMEGQVFEDLLMEDGHQFTKKEIYEIAFKMLDIIAILQKNNIVHRDIRPPNVILTDSNELILIDFGLARYIDNKKYVKKMDYWYLGDFLIHLYYTSYYFDETEEERPWYEELDLTEKEKVFLQRLLEIKESYVELDEIRSDLKELEESFL</sequence>
<dbReference type="InterPro" id="IPR000719">
    <property type="entry name" value="Prot_kinase_dom"/>
</dbReference>
<dbReference type="GO" id="GO:0005524">
    <property type="term" value="F:ATP binding"/>
    <property type="evidence" value="ECO:0007669"/>
    <property type="project" value="InterPro"/>
</dbReference>
<evidence type="ECO:0000313" key="3">
    <source>
        <dbReference type="Proteomes" id="UP000008467"/>
    </source>
</evidence>
<dbReference type="KEGG" id="cle:Clole_3096"/>
<evidence type="ECO:0000313" key="2">
    <source>
        <dbReference type="EMBL" id="ADZ84791.1"/>
    </source>
</evidence>
<dbReference type="RefSeq" id="WP_013658069.1">
    <property type="nucleotide sequence ID" value="NC_015275.1"/>
</dbReference>
<dbReference type="InterPro" id="IPR011009">
    <property type="entry name" value="Kinase-like_dom_sf"/>
</dbReference>
<organism evidence="2 3">
    <name type="scientific">Cellulosilyticum lentocellum (strain ATCC 49066 / DSM 5427 / NCIMB 11756 / RHM5)</name>
    <name type="common">Clostridium lentocellum</name>
    <dbReference type="NCBI Taxonomy" id="642492"/>
    <lineage>
        <taxon>Bacteria</taxon>
        <taxon>Bacillati</taxon>
        <taxon>Bacillota</taxon>
        <taxon>Clostridia</taxon>
        <taxon>Lachnospirales</taxon>
        <taxon>Cellulosilyticaceae</taxon>
        <taxon>Cellulosilyticum</taxon>
    </lineage>
</organism>
<dbReference type="CDD" id="cd00180">
    <property type="entry name" value="PKc"/>
    <property type="match status" value="1"/>
</dbReference>
<dbReference type="Gene3D" id="3.30.200.20">
    <property type="entry name" value="Phosphorylase Kinase, domain 1"/>
    <property type="match status" value="1"/>
</dbReference>
<gene>
    <name evidence="2" type="ordered locus">Clole_3096</name>
</gene>
<dbReference type="GO" id="GO:0004674">
    <property type="term" value="F:protein serine/threonine kinase activity"/>
    <property type="evidence" value="ECO:0007669"/>
    <property type="project" value="UniProtKB-KW"/>
</dbReference>
<dbReference type="AlphaFoldDB" id="F2JNL5"/>
<dbReference type="Gene3D" id="1.10.510.10">
    <property type="entry name" value="Transferase(Phosphotransferase) domain 1"/>
    <property type="match status" value="1"/>
</dbReference>
<dbReference type="STRING" id="642492.Clole_3096"/>
<dbReference type="EMBL" id="CP002582">
    <property type="protein sequence ID" value="ADZ84791.1"/>
    <property type="molecule type" value="Genomic_DNA"/>
</dbReference>
<keyword evidence="2" id="KW-0808">Transferase</keyword>
<keyword evidence="2" id="KW-0418">Kinase</keyword>
<feature type="domain" description="Protein kinase" evidence="1">
    <location>
        <begin position="14"/>
        <end position="239"/>
    </location>
</feature>
<dbReference type="PROSITE" id="PS50011">
    <property type="entry name" value="PROTEIN_KINASE_DOM"/>
    <property type="match status" value="1"/>
</dbReference>
<evidence type="ECO:0000259" key="1">
    <source>
        <dbReference type="PROSITE" id="PS50011"/>
    </source>
</evidence>
<keyword evidence="3" id="KW-1185">Reference proteome</keyword>
<dbReference type="Proteomes" id="UP000008467">
    <property type="component" value="Chromosome"/>
</dbReference>
<proteinExistence type="predicted"/>
<dbReference type="SUPFAM" id="SSF56112">
    <property type="entry name" value="Protein kinase-like (PK-like)"/>
    <property type="match status" value="1"/>
</dbReference>
<dbReference type="GO" id="GO:0004713">
    <property type="term" value="F:protein tyrosine kinase activity"/>
    <property type="evidence" value="ECO:0007669"/>
    <property type="project" value="InterPro"/>
</dbReference>
<keyword evidence="2" id="KW-0723">Serine/threonine-protein kinase</keyword>
<dbReference type="InterPro" id="IPR020635">
    <property type="entry name" value="Tyr_kinase_cat_dom"/>
</dbReference>
<name>F2JNL5_CELLD</name>
<dbReference type="SMART" id="SM00219">
    <property type="entry name" value="TyrKc"/>
    <property type="match status" value="1"/>
</dbReference>